<name>A0AAV1SK71_9ROSI</name>
<reference evidence="1 2" key="1">
    <citation type="submission" date="2024-01" db="EMBL/GenBank/DDBJ databases">
        <authorList>
            <person name="Waweru B."/>
        </authorList>
    </citation>
    <scope>NUCLEOTIDE SEQUENCE [LARGE SCALE GENOMIC DNA]</scope>
</reference>
<dbReference type="AlphaFoldDB" id="A0AAV1SK71"/>
<protein>
    <submittedName>
        <fullName evidence="1">Uncharacterized protein</fullName>
    </submittedName>
</protein>
<dbReference type="Proteomes" id="UP001314170">
    <property type="component" value="Unassembled WGS sequence"/>
</dbReference>
<proteinExistence type="predicted"/>
<dbReference type="EMBL" id="CAWUPB010001194">
    <property type="protein sequence ID" value="CAK7353026.1"/>
    <property type="molecule type" value="Genomic_DNA"/>
</dbReference>
<keyword evidence="2" id="KW-1185">Reference proteome</keyword>
<gene>
    <name evidence="1" type="ORF">DCAF_LOCUS24520</name>
</gene>
<comment type="caution">
    <text evidence="1">The sequence shown here is derived from an EMBL/GenBank/DDBJ whole genome shotgun (WGS) entry which is preliminary data.</text>
</comment>
<organism evidence="1 2">
    <name type="scientific">Dovyalis caffra</name>
    <dbReference type="NCBI Taxonomy" id="77055"/>
    <lineage>
        <taxon>Eukaryota</taxon>
        <taxon>Viridiplantae</taxon>
        <taxon>Streptophyta</taxon>
        <taxon>Embryophyta</taxon>
        <taxon>Tracheophyta</taxon>
        <taxon>Spermatophyta</taxon>
        <taxon>Magnoliopsida</taxon>
        <taxon>eudicotyledons</taxon>
        <taxon>Gunneridae</taxon>
        <taxon>Pentapetalae</taxon>
        <taxon>rosids</taxon>
        <taxon>fabids</taxon>
        <taxon>Malpighiales</taxon>
        <taxon>Salicaceae</taxon>
        <taxon>Flacourtieae</taxon>
        <taxon>Dovyalis</taxon>
    </lineage>
</organism>
<evidence type="ECO:0000313" key="1">
    <source>
        <dbReference type="EMBL" id="CAK7353026.1"/>
    </source>
</evidence>
<sequence>MSGRERQEGIYNGSWTVLKESKWESELQEPRGAHAFFLSLCDSDFFQLLNYPNDLISITSTPKLVKYCGESGLRGDRKGCVARERFAPSKVNIDGLETEEESNRQTALIVPDHGKQEMMKKV</sequence>
<accession>A0AAV1SK71</accession>
<evidence type="ECO:0000313" key="2">
    <source>
        <dbReference type="Proteomes" id="UP001314170"/>
    </source>
</evidence>